<dbReference type="Gene3D" id="2.40.100.20">
    <property type="match status" value="1"/>
</dbReference>
<comment type="caution">
    <text evidence="3">The sequence shown here is derived from an EMBL/GenBank/DDBJ whole genome shotgun (WGS) entry which is preliminary data.</text>
</comment>
<keyword evidence="4" id="KW-1185">Reference proteome</keyword>
<dbReference type="SUPFAM" id="SSF50891">
    <property type="entry name" value="Cyclophilin-like"/>
    <property type="match status" value="1"/>
</dbReference>
<evidence type="ECO:0000313" key="4">
    <source>
        <dbReference type="Proteomes" id="UP001595967"/>
    </source>
</evidence>
<organism evidence="3 4">
    <name type="scientific">Comamonas nitrativorans</name>
    <dbReference type="NCBI Taxonomy" id="108437"/>
    <lineage>
        <taxon>Bacteria</taxon>
        <taxon>Pseudomonadati</taxon>
        <taxon>Pseudomonadota</taxon>
        <taxon>Betaproteobacteria</taxon>
        <taxon>Burkholderiales</taxon>
        <taxon>Comamonadaceae</taxon>
        <taxon>Comamonas</taxon>
    </lineage>
</organism>
<evidence type="ECO:0000256" key="1">
    <source>
        <dbReference type="SAM" id="SignalP"/>
    </source>
</evidence>
<feature type="signal peptide" evidence="1">
    <location>
        <begin position="1"/>
        <end position="35"/>
    </location>
</feature>
<accession>A0ABV9GUW4</accession>
<name>A0ABV9GUW4_9BURK</name>
<gene>
    <name evidence="3" type="ORF">ACFO3A_07015</name>
</gene>
<dbReference type="PROSITE" id="PS51257">
    <property type="entry name" value="PROKAR_LIPOPROTEIN"/>
    <property type="match status" value="1"/>
</dbReference>
<dbReference type="InterPro" id="IPR029000">
    <property type="entry name" value="Cyclophilin-like_dom_sf"/>
</dbReference>
<dbReference type="RefSeq" id="WP_377725180.1">
    <property type="nucleotide sequence ID" value="NZ_JBHSEW010000005.1"/>
</dbReference>
<feature type="domain" description="Cyclophilin-like" evidence="2">
    <location>
        <begin position="56"/>
        <end position="162"/>
    </location>
</feature>
<keyword evidence="1" id="KW-0732">Signal</keyword>
<reference evidence="4" key="1">
    <citation type="journal article" date="2019" name="Int. J. Syst. Evol. Microbiol.">
        <title>The Global Catalogue of Microorganisms (GCM) 10K type strain sequencing project: providing services to taxonomists for standard genome sequencing and annotation.</title>
        <authorList>
            <consortium name="The Broad Institute Genomics Platform"/>
            <consortium name="The Broad Institute Genome Sequencing Center for Infectious Disease"/>
            <person name="Wu L."/>
            <person name="Ma J."/>
        </authorList>
    </citation>
    <scope>NUCLEOTIDE SEQUENCE [LARGE SCALE GENOMIC DNA]</scope>
    <source>
        <strain evidence="4">JCM 11650</strain>
    </source>
</reference>
<feature type="chain" id="PRO_5047303658" evidence="1">
    <location>
        <begin position="36"/>
        <end position="167"/>
    </location>
</feature>
<protein>
    <submittedName>
        <fullName evidence="3">Cyclophilin-like fold protein</fullName>
    </submittedName>
</protein>
<dbReference type="EMBL" id="JBHSEW010000005">
    <property type="protein sequence ID" value="MFC4621968.1"/>
    <property type="molecule type" value="Genomic_DNA"/>
</dbReference>
<evidence type="ECO:0000313" key="3">
    <source>
        <dbReference type="EMBL" id="MFC4621968.1"/>
    </source>
</evidence>
<proteinExistence type="predicted"/>
<sequence length="167" mass="17646">MKKPTPTSPWQRGVLALLAGTCVGLAACAPGNAVAQTSAGVAPAPSKDFTMKIRLIVGAQVATATLYDNATARDFASLLPLSLTMTDYDTIERVSDLPRKLSTQGAPEGTAPVAGELTHYAPWGNLAIFIKPRSFSRSLLPLGKIDDGLAIVSQPGPYKMRIERVEP</sequence>
<evidence type="ECO:0000259" key="2">
    <source>
        <dbReference type="Pfam" id="PF18050"/>
    </source>
</evidence>
<dbReference type="Proteomes" id="UP001595967">
    <property type="component" value="Unassembled WGS sequence"/>
</dbReference>
<dbReference type="Pfam" id="PF18050">
    <property type="entry name" value="Cyclophil_like2"/>
    <property type="match status" value="1"/>
</dbReference>
<dbReference type="InterPro" id="IPR041183">
    <property type="entry name" value="Cyclophilin-like"/>
</dbReference>